<organism evidence="3 4">
    <name type="scientific">Mycobacterium terramassiliense</name>
    <dbReference type="NCBI Taxonomy" id="1841859"/>
    <lineage>
        <taxon>Bacteria</taxon>
        <taxon>Bacillati</taxon>
        <taxon>Actinomycetota</taxon>
        <taxon>Actinomycetes</taxon>
        <taxon>Mycobacteriales</taxon>
        <taxon>Mycobacteriaceae</taxon>
        <taxon>Mycobacterium</taxon>
    </lineage>
</organism>
<dbReference type="Gene3D" id="3.40.50.1820">
    <property type="entry name" value="alpha/beta hydrolase"/>
    <property type="match status" value="1"/>
</dbReference>
<gene>
    <name evidence="3" type="ORF">MTAB308_1689</name>
</gene>
<feature type="domain" description="PE-PPE" evidence="2">
    <location>
        <begin position="173"/>
        <end position="400"/>
    </location>
</feature>
<dbReference type="SUPFAM" id="SSF140459">
    <property type="entry name" value="PE/PPE dimer-like"/>
    <property type="match status" value="1"/>
</dbReference>
<dbReference type="STRING" id="1841859.GCA_900157385_01684"/>
<dbReference type="InterPro" id="IPR038332">
    <property type="entry name" value="PPE_sf"/>
</dbReference>
<accession>A0A2U3N9T7</accession>
<keyword evidence="4" id="KW-1185">Reference proteome</keyword>
<evidence type="ECO:0000313" key="3">
    <source>
        <dbReference type="EMBL" id="SPM28204.1"/>
    </source>
</evidence>
<proteinExistence type="predicted"/>
<evidence type="ECO:0000259" key="1">
    <source>
        <dbReference type="Pfam" id="PF00934"/>
    </source>
</evidence>
<dbReference type="InterPro" id="IPR029058">
    <property type="entry name" value="AB_hydrolase_fold"/>
</dbReference>
<dbReference type="Pfam" id="PF08237">
    <property type="entry name" value="PE-PPE"/>
    <property type="match status" value="1"/>
</dbReference>
<evidence type="ECO:0000313" key="4">
    <source>
        <dbReference type="Proteomes" id="UP000241595"/>
    </source>
</evidence>
<dbReference type="Pfam" id="PF00934">
    <property type="entry name" value="PE"/>
    <property type="match status" value="1"/>
</dbReference>
<dbReference type="EMBL" id="FTRV01000011">
    <property type="protein sequence ID" value="SPM28204.1"/>
    <property type="molecule type" value="Genomic_DNA"/>
</dbReference>
<dbReference type="Proteomes" id="UP000241595">
    <property type="component" value="Unassembled WGS sequence"/>
</dbReference>
<protein>
    <submittedName>
        <fullName evidence="3">PE family protein</fullName>
    </submittedName>
</protein>
<dbReference type="AlphaFoldDB" id="A0A2U3N9T7"/>
<reference evidence="3 4" key="1">
    <citation type="submission" date="2017-01" db="EMBL/GenBank/DDBJ databases">
        <authorList>
            <consortium name="Urmite Genomes"/>
        </authorList>
    </citation>
    <scope>NUCLEOTIDE SEQUENCE [LARGE SCALE GENOMIC DNA]</scope>
    <source>
        <strain evidence="3 4">AB308</strain>
    </source>
</reference>
<sequence>MAVMQVIPGELASTAQDVGRIGAALEEANALAALWTSGVLPAGADEVSAAITPLFIDQSRVYRELAAQGQAFEQRFIQLLGAADVAYIQTERAGEQALRDAVGELESPLIALATQAENPAPTSIPPLNVPQNSSVALIVGGTTFPLPDAKYVGSIMADFLNNPTLSPLTGALGQSLYTPEQFWPFTPQLGNLTLGQSVAHGVQSLNTAVNTELAAGNKVIVYGTSQSSLVATVEIRNLMAMANPPDPGELSFFLTGDPGNPDGGFFERFPGLYIPLFDVLFNGATPPNSPYPTVIFTNQYDMVTNLPRYVLNPVSDLNAFMGFALFHGTHDYVDLTPGQIANATELPTSPGYTGSTHYYELLTQNLPLVAPLRLYVPAPFGNALADLLQPDLRVIVDMGYGSGEYADIPTPASLFELPNPFTIVPDLAHGAVQGPQAALVDLGLLPPSMMPTGYPFDPSLDPGLNFPLPQSSVTGVSLLTGFEGRLMRALGLVPSWDS</sequence>
<evidence type="ECO:0000259" key="2">
    <source>
        <dbReference type="Pfam" id="PF08237"/>
    </source>
</evidence>
<dbReference type="Gene3D" id="1.10.287.850">
    <property type="entry name" value="HP0062-like domain"/>
    <property type="match status" value="1"/>
</dbReference>
<name>A0A2U3N9T7_9MYCO</name>
<dbReference type="InterPro" id="IPR000084">
    <property type="entry name" value="PE-PGRS_N"/>
</dbReference>
<dbReference type="OrthoDB" id="4568361at2"/>
<dbReference type="InterPro" id="IPR013228">
    <property type="entry name" value="PE-PPE_C"/>
</dbReference>
<feature type="domain" description="PE" evidence="1">
    <location>
        <begin position="4"/>
        <end position="93"/>
    </location>
</feature>
<dbReference type="RefSeq" id="WP_077100064.1">
    <property type="nucleotide sequence ID" value="NZ_LT717700.1"/>
</dbReference>